<accession>A0A378K3S5</accession>
<dbReference type="EMBL" id="LNYN01000019">
    <property type="protein sequence ID" value="KTD34826.1"/>
    <property type="molecule type" value="Genomic_DNA"/>
</dbReference>
<sequence>MKGTKLPCLIYLIFFMCCSNLLYSGSTPEFSIIPSVPNGNIVRVPANGTGNVTYIVTNNTKLSRPLIMVPMTGISMIGGGATNCVDAFFLLAPNQSCVLELEIQGSQIPGTGYFGGPIICKRIDKDKPDPFLCSEPLPQNVLNIYITARE</sequence>
<evidence type="ECO:0000313" key="4">
    <source>
        <dbReference type="Proteomes" id="UP000054985"/>
    </source>
</evidence>
<evidence type="ECO:0000256" key="1">
    <source>
        <dbReference type="SAM" id="SignalP"/>
    </source>
</evidence>
<organism evidence="3 5">
    <name type="scientific">Legionella moravica</name>
    <dbReference type="NCBI Taxonomy" id="39962"/>
    <lineage>
        <taxon>Bacteria</taxon>
        <taxon>Pseudomonadati</taxon>
        <taxon>Pseudomonadota</taxon>
        <taxon>Gammaproteobacteria</taxon>
        <taxon>Legionellales</taxon>
        <taxon>Legionellaceae</taxon>
        <taxon>Legionella</taxon>
    </lineage>
</organism>
<dbReference type="Proteomes" id="UP000254040">
    <property type="component" value="Unassembled WGS sequence"/>
</dbReference>
<dbReference type="Proteomes" id="UP000054985">
    <property type="component" value="Unassembled WGS sequence"/>
</dbReference>
<keyword evidence="4" id="KW-1185">Reference proteome</keyword>
<protein>
    <submittedName>
        <fullName evidence="2 3">Protein with a bacterial immunoglobulin-like domain</fullName>
    </submittedName>
</protein>
<dbReference type="AlphaFoldDB" id="A0A378K3S5"/>
<feature type="signal peptide" evidence="1">
    <location>
        <begin position="1"/>
        <end position="24"/>
    </location>
</feature>
<keyword evidence="1" id="KW-0732">Signal</keyword>
<evidence type="ECO:0000313" key="2">
    <source>
        <dbReference type="EMBL" id="KTD34826.1"/>
    </source>
</evidence>
<proteinExistence type="predicted"/>
<evidence type="ECO:0000313" key="5">
    <source>
        <dbReference type="Proteomes" id="UP000254040"/>
    </source>
</evidence>
<dbReference type="STRING" id="39962.Lmor_1359"/>
<reference evidence="2 4" key="1">
    <citation type="submission" date="2015-11" db="EMBL/GenBank/DDBJ databases">
        <title>Genomic analysis of 38 Legionella species identifies large and diverse effector repertoires.</title>
        <authorList>
            <person name="Burstein D."/>
            <person name="Amaro F."/>
            <person name="Zusman T."/>
            <person name="Lifshitz Z."/>
            <person name="Cohen O."/>
            <person name="Gilbert J.A."/>
            <person name="Pupko T."/>
            <person name="Shuman H.A."/>
            <person name="Segal G."/>
        </authorList>
    </citation>
    <scope>NUCLEOTIDE SEQUENCE [LARGE SCALE GENOMIC DNA]</scope>
    <source>
        <strain evidence="2 4">ATCC 43877</strain>
    </source>
</reference>
<dbReference type="EMBL" id="UGOG01000001">
    <property type="protein sequence ID" value="STX63929.1"/>
    <property type="molecule type" value="Genomic_DNA"/>
</dbReference>
<gene>
    <name evidence="2" type="ORF">Lmor_1359</name>
    <name evidence="3" type="ORF">NCTC12239_02883</name>
</gene>
<evidence type="ECO:0000313" key="3">
    <source>
        <dbReference type="EMBL" id="STX63929.1"/>
    </source>
</evidence>
<feature type="chain" id="PRO_5016912478" evidence="1">
    <location>
        <begin position="25"/>
        <end position="150"/>
    </location>
</feature>
<name>A0A378K3S5_9GAMM</name>
<dbReference type="RefSeq" id="WP_028383383.1">
    <property type="nucleotide sequence ID" value="NZ_CAAAJG010000010.1"/>
</dbReference>
<reference evidence="3 5" key="2">
    <citation type="submission" date="2018-06" db="EMBL/GenBank/DDBJ databases">
        <authorList>
            <consortium name="Pathogen Informatics"/>
            <person name="Doyle S."/>
        </authorList>
    </citation>
    <scope>NUCLEOTIDE SEQUENCE [LARGE SCALE GENOMIC DNA]</scope>
    <source>
        <strain evidence="3 5">NCTC12239</strain>
    </source>
</reference>
<dbReference type="OrthoDB" id="5654229at2"/>